<dbReference type="STRING" id="183763.LP52_04715"/>
<feature type="transmembrane region" description="Helical" evidence="1">
    <location>
        <begin position="82"/>
        <end position="104"/>
    </location>
</feature>
<evidence type="ECO:0000259" key="2">
    <source>
        <dbReference type="Pfam" id="PF19803"/>
    </source>
</evidence>
<protein>
    <recommendedName>
        <fullName evidence="2">DUF6286 domain-containing protein</fullName>
    </recommendedName>
</protein>
<name>A0A0C2G8Y0_9ACTN</name>
<organism evidence="3 4">
    <name type="scientific">Streptomonospora alba</name>
    <dbReference type="NCBI Taxonomy" id="183763"/>
    <lineage>
        <taxon>Bacteria</taxon>
        <taxon>Bacillati</taxon>
        <taxon>Actinomycetota</taxon>
        <taxon>Actinomycetes</taxon>
        <taxon>Streptosporangiales</taxon>
        <taxon>Nocardiopsidaceae</taxon>
        <taxon>Streptomonospora</taxon>
    </lineage>
</organism>
<evidence type="ECO:0000313" key="3">
    <source>
        <dbReference type="EMBL" id="KIH99918.1"/>
    </source>
</evidence>
<keyword evidence="4" id="KW-1185">Reference proteome</keyword>
<keyword evidence="1" id="KW-0472">Membrane</keyword>
<dbReference type="OrthoDB" id="3528220at2"/>
<proteinExistence type="predicted"/>
<accession>A0A0C2G8Y0</accession>
<dbReference type="InterPro" id="IPR046253">
    <property type="entry name" value="DUF6286"/>
</dbReference>
<dbReference type="Pfam" id="PF19803">
    <property type="entry name" value="DUF6286"/>
    <property type="match status" value="1"/>
</dbReference>
<sequence>MTTVEDALSGPDPAAGRRANRVAVRTFRPRRSWPALIVGALVLGVAALAAAEVASTLAGAPLRTAVTSAAGEYAAGARWSDPLVRIASAVAAVIGLVLIAVALVPGRGRFTALRTGDPELVVGLSRWGLKRTLASAAHDVGGVRGAHVSVGRRRVKVRVRTDLREANGLRGEVAAAVRGRLAELEPVGEFKVTTRVRRVKA</sequence>
<feature type="domain" description="DUF6286" evidence="2">
    <location>
        <begin position="93"/>
        <end position="197"/>
    </location>
</feature>
<dbReference type="EMBL" id="JROO01000007">
    <property type="protein sequence ID" value="KIH99918.1"/>
    <property type="molecule type" value="Genomic_DNA"/>
</dbReference>
<keyword evidence="1" id="KW-0812">Transmembrane</keyword>
<evidence type="ECO:0000313" key="4">
    <source>
        <dbReference type="Proteomes" id="UP000031675"/>
    </source>
</evidence>
<evidence type="ECO:0000256" key="1">
    <source>
        <dbReference type="SAM" id="Phobius"/>
    </source>
</evidence>
<dbReference type="RefSeq" id="WP_040271076.1">
    <property type="nucleotide sequence ID" value="NZ_JROO01000007.1"/>
</dbReference>
<gene>
    <name evidence="3" type="ORF">LP52_04715</name>
</gene>
<comment type="caution">
    <text evidence="3">The sequence shown here is derived from an EMBL/GenBank/DDBJ whole genome shotgun (WGS) entry which is preliminary data.</text>
</comment>
<reference evidence="4" key="1">
    <citation type="journal article" date="2015" name="Chem. Biol.">
        <title>Structure, bioactivity, and resistance mechanism of streptomonomicin, an unusual lasso Peptide from an understudied halophilic actinomycete.</title>
        <authorList>
            <person name="Metelev M."/>
            <person name="Tietz J.I."/>
            <person name="Melby J.O."/>
            <person name="Blair P.M."/>
            <person name="Zhu L."/>
            <person name="Livnat I."/>
            <person name="Severinov K."/>
            <person name="Mitchell D.A."/>
        </authorList>
    </citation>
    <scope>NUCLEOTIDE SEQUENCE [LARGE SCALE GENOMIC DNA]</scope>
    <source>
        <strain evidence="4">YIM 90003</strain>
    </source>
</reference>
<keyword evidence="1" id="KW-1133">Transmembrane helix</keyword>
<dbReference type="AlphaFoldDB" id="A0A0C2G8Y0"/>
<feature type="transmembrane region" description="Helical" evidence="1">
    <location>
        <begin position="35"/>
        <end position="62"/>
    </location>
</feature>
<dbReference type="Proteomes" id="UP000031675">
    <property type="component" value="Unassembled WGS sequence"/>
</dbReference>